<gene>
    <name evidence="1" type="ORF">CFP56_043645</name>
</gene>
<reference evidence="1 2" key="1">
    <citation type="journal article" date="2018" name="Sci. Data">
        <title>The draft genome sequence of cork oak.</title>
        <authorList>
            <person name="Ramos A.M."/>
            <person name="Usie A."/>
            <person name="Barbosa P."/>
            <person name="Barros P.M."/>
            <person name="Capote T."/>
            <person name="Chaves I."/>
            <person name="Simoes F."/>
            <person name="Abreu I."/>
            <person name="Carrasquinho I."/>
            <person name="Faro C."/>
            <person name="Guimaraes J.B."/>
            <person name="Mendonca D."/>
            <person name="Nobrega F."/>
            <person name="Rodrigues L."/>
            <person name="Saibo N.J.M."/>
            <person name="Varela M.C."/>
            <person name="Egas C."/>
            <person name="Matos J."/>
            <person name="Miguel C.M."/>
            <person name="Oliveira M.M."/>
            <person name="Ricardo C.P."/>
            <person name="Goncalves S."/>
        </authorList>
    </citation>
    <scope>NUCLEOTIDE SEQUENCE [LARGE SCALE GENOMIC DNA]</scope>
    <source>
        <strain evidence="2">cv. HL8</strain>
    </source>
</reference>
<dbReference type="AlphaFoldDB" id="A0AAW0LK84"/>
<accession>A0AAW0LK84</accession>
<dbReference type="Proteomes" id="UP000237347">
    <property type="component" value="Unassembled WGS sequence"/>
</dbReference>
<dbReference type="EMBL" id="PKMF04000095">
    <property type="protein sequence ID" value="KAK7850821.1"/>
    <property type="molecule type" value="Genomic_DNA"/>
</dbReference>
<protein>
    <submittedName>
        <fullName evidence="1">Uncharacterized protein</fullName>
    </submittedName>
</protein>
<name>A0AAW0LK84_QUESU</name>
<sequence>MEQQQQLLHFCDSKHPLGICIMKLELQSKSVASSNFMIITLYIVEVIDEFHMTLKMSRGGRSELTSSTVPIVTLYLLGSSLQEQKIQMSYYDCYLKKNKS</sequence>
<evidence type="ECO:0000313" key="1">
    <source>
        <dbReference type="EMBL" id="KAK7850821.1"/>
    </source>
</evidence>
<organism evidence="1 2">
    <name type="scientific">Quercus suber</name>
    <name type="common">Cork oak</name>
    <dbReference type="NCBI Taxonomy" id="58331"/>
    <lineage>
        <taxon>Eukaryota</taxon>
        <taxon>Viridiplantae</taxon>
        <taxon>Streptophyta</taxon>
        <taxon>Embryophyta</taxon>
        <taxon>Tracheophyta</taxon>
        <taxon>Spermatophyta</taxon>
        <taxon>Magnoliopsida</taxon>
        <taxon>eudicotyledons</taxon>
        <taxon>Gunneridae</taxon>
        <taxon>Pentapetalae</taxon>
        <taxon>rosids</taxon>
        <taxon>fabids</taxon>
        <taxon>Fagales</taxon>
        <taxon>Fagaceae</taxon>
        <taxon>Quercus</taxon>
    </lineage>
</organism>
<evidence type="ECO:0000313" key="2">
    <source>
        <dbReference type="Proteomes" id="UP000237347"/>
    </source>
</evidence>
<comment type="caution">
    <text evidence="1">The sequence shown here is derived from an EMBL/GenBank/DDBJ whole genome shotgun (WGS) entry which is preliminary data.</text>
</comment>
<keyword evidence="2" id="KW-1185">Reference proteome</keyword>
<proteinExistence type="predicted"/>